<accession>A0ABW9KKG4</accession>
<dbReference type="CDD" id="cd05008">
    <property type="entry name" value="SIS_GlmS_GlmD_1"/>
    <property type="match status" value="1"/>
</dbReference>
<name>A0ABW9KKG4_9BACT</name>
<evidence type="ECO:0000256" key="3">
    <source>
        <dbReference type="ARBA" id="ARBA00016090"/>
    </source>
</evidence>
<dbReference type="CDD" id="cd05009">
    <property type="entry name" value="SIS_GlmS_GlmD_2"/>
    <property type="match status" value="1"/>
</dbReference>
<keyword evidence="7" id="KW-1185">Reference proteome</keyword>
<feature type="domain" description="SIS" evidence="5">
    <location>
        <begin position="224"/>
        <end position="372"/>
    </location>
</feature>
<dbReference type="RefSeq" id="WP_263413044.1">
    <property type="nucleotide sequence ID" value="NZ_BAABBH010000001.1"/>
</dbReference>
<dbReference type="PANTHER" id="PTHR10937:SF0">
    <property type="entry name" value="GLUTAMINE--FRUCTOSE-6-PHOSPHATE TRANSAMINASE (ISOMERIZING)"/>
    <property type="match status" value="1"/>
</dbReference>
<reference evidence="6 7" key="1">
    <citation type="submission" date="2024-12" db="EMBL/GenBank/DDBJ databases">
        <authorList>
            <person name="Lee Y."/>
        </authorList>
    </citation>
    <scope>NUCLEOTIDE SEQUENCE [LARGE SCALE GENOMIC DNA]</scope>
    <source>
        <strain evidence="6 7">03SUJ4</strain>
    </source>
</reference>
<dbReference type="InterPro" id="IPR001347">
    <property type="entry name" value="SIS_dom"/>
</dbReference>
<feature type="domain" description="SIS" evidence="5">
    <location>
        <begin position="51"/>
        <end position="190"/>
    </location>
</feature>
<protein>
    <recommendedName>
        <fullName evidence="3">Glutamine--fructose-6-phosphate aminotransferase [isomerizing]</fullName>
        <ecNumber evidence="2">2.6.1.16</ecNumber>
    </recommendedName>
</protein>
<keyword evidence="4" id="KW-0677">Repeat</keyword>
<dbReference type="InterPro" id="IPR035490">
    <property type="entry name" value="GlmS/FrlB_SIS"/>
</dbReference>
<evidence type="ECO:0000256" key="1">
    <source>
        <dbReference type="ARBA" id="ARBA00001031"/>
    </source>
</evidence>
<comment type="caution">
    <text evidence="6">The sequence shown here is derived from an EMBL/GenBank/DDBJ whole genome shotgun (WGS) entry which is preliminary data.</text>
</comment>
<organism evidence="6 7">
    <name type="scientific">Terriglobus aquaticus</name>
    <dbReference type="NCBI Taxonomy" id="940139"/>
    <lineage>
        <taxon>Bacteria</taxon>
        <taxon>Pseudomonadati</taxon>
        <taxon>Acidobacteriota</taxon>
        <taxon>Terriglobia</taxon>
        <taxon>Terriglobales</taxon>
        <taxon>Acidobacteriaceae</taxon>
        <taxon>Terriglobus</taxon>
    </lineage>
</organism>
<dbReference type="InterPro" id="IPR035466">
    <property type="entry name" value="GlmS/AgaS_SIS"/>
</dbReference>
<dbReference type="EC" id="2.6.1.16" evidence="2"/>
<proteinExistence type="predicted"/>
<dbReference type="Pfam" id="PF01380">
    <property type="entry name" value="SIS"/>
    <property type="match status" value="2"/>
</dbReference>
<evidence type="ECO:0000313" key="7">
    <source>
        <dbReference type="Proteomes" id="UP001634747"/>
    </source>
</evidence>
<evidence type="ECO:0000313" key="6">
    <source>
        <dbReference type="EMBL" id="MFN2975430.1"/>
    </source>
</evidence>
<dbReference type="SUPFAM" id="SSF53697">
    <property type="entry name" value="SIS domain"/>
    <property type="match status" value="1"/>
</dbReference>
<evidence type="ECO:0000259" key="5">
    <source>
        <dbReference type="PROSITE" id="PS51464"/>
    </source>
</evidence>
<dbReference type="EMBL" id="JBJYXY010000001">
    <property type="protein sequence ID" value="MFN2975430.1"/>
    <property type="molecule type" value="Genomic_DNA"/>
</dbReference>
<evidence type="ECO:0000256" key="4">
    <source>
        <dbReference type="ARBA" id="ARBA00022737"/>
    </source>
</evidence>
<evidence type="ECO:0000256" key="2">
    <source>
        <dbReference type="ARBA" id="ARBA00012916"/>
    </source>
</evidence>
<gene>
    <name evidence="6" type="ORF">ACK2TP_06620</name>
</gene>
<dbReference type="Gene3D" id="3.40.50.10490">
    <property type="entry name" value="Glucose-6-phosphate isomerase like protein, domain 1"/>
    <property type="match status" value="2"/>
</dbReference>
<sequence length="382" mass="41208">MSSSPSTSLNGGGREWPHHMLQEIYEQPESLDRTIAMYSAEGRLRPEFVERVRPLVSAPDMIVVASGSSRHAGLTGEIAIEDLAGLPVDVEYASEYALRPATARKQAAVLAISQSGETADTLGALRAANERGHRTMAITNVEGSSMAREAGVSLPTPAGREVAIPATKSFTAQLTVLHLLALAAAEVRGSMQEAEIATRLQRLAALPRSIAAQLPDWERAVEAVAPFYSRAKTLLFLGRGIHYPMAREGALKLKESSYLHAEGYPTGELRHGPNALVSPEVPLVVIATRDTADADSVRRYESTLQLLEGMKKQGATVLSIANRGDAAVSDLSTHTLFVDEQPEHLLPIEEVIPLQMLAYFVAVRNGVDVDRPRNLSKAVLVE</sequence>
<dbReference type="Proteomes" id="UP001634747">
    <property type="component" value="Unassembled WGS sequence"/>
</dbReference>
<dbReference type="PROSITE" id="PS51464">
    <property type="entry name" value="SIS"/>
    <property type="match status" value="2"/>
</dbReference>
<dbReference type="InterPro" id="IPR046348">
    <property type="entry name" value="SIS_dom_sf"/>
</dbReference>
<comment type="catalytic activity">
    <reaction evidence="1">
        <text>D-fructose 6-phosphate + L-glutamine = D-glucosamine 6-phosphate + L-glutamate</text>
        <dbReference type="Rhea" id="RHEA:13237"/>
        <dbReference type="ChEBI" id="CHEBI:29985"/>
        <dbReference type="ChEBI" id="CHEBI:58359"/>
        <dbReference type="ChEBI" id="CHEBI:58725"/>
        <dbReference type="ChEBI" id="CHEBI:61527"/>
        <dbReference type="EC" id="2.6.1.16"/>
    </reaction>
</comment>
<dbReference type="PANTHER" id="PTHR10937">
    <property type="entry name" value="GLUCOSAMINE--FRUCTOSE-6-PHOSPHATE AMINOTRANSFERASE, ISOMERIZING"/>
    <property type="match status" value="1"/>
</dbReference>